<comment type="caution">
    <text evidence="2">The sequence shown here is derived from an EMBL/GenBank/DDBJ whole genome shotgun (WGS) entry which is preliminary data.</text>
</comment>
<evidence type="ECO:0000313" key="3">
    <source>
        <dbReference type="Proteomes" id="UP000244925"/>
    </source>
</evidence>
<dbReference type="Pfam" id="PF01663">
    <property type="entry name" value="Phosphodiest"/>
    <property type="match status" value="1"/>
</dbReference>
<keyword evidence="1" id="KW-0732">Signal</keyword>
<feature type="signal peptide" evidence="1">
    <location>
        <begin position="1"/>
        <end position="28"/>
    </location>
</feature>
<protein>
    <submittedName>
        <fullName evidence="2">Alkaline phosphatase family protein</fullName>
    </submittedName>
</protein>
<sequence length="535" mass="59020">MRKKKRTDIQHKILCAVLLTLVTASAGAQTAPKRPQMVVGIMVEGLSQDYLDLLHNHFTDGGFKRLMRDGATLSNVDYGPGVDAAAATAIIYTGAAPSVNGIPAEYVYDRERRRSRSILLDTAKIGNFTNETYSPAAILVSTLGDEVRLDAAGTGWVYSVAPDPAQAIIMTGHAGNSGFWINDHTGSWATTTHYKDVPRSISSRNYRRPISAVLDTLKWEPLLTPAQYPDIPDYKRQYPFRHYFGRKDVDRYRQYKASAKANEEVTSIAEEYLSTMALGTRGPVDMVNIGYTLSPYPYTADGDNRMETIDAYLRLDRDLARLMKAIDHRTGAGNSLIFLAGYPARPTSRRDDEKWGLPSGEFSPRKAISLLNMYLIALHGNGDWVTGYFNRNFYLNQRLIKENRLDASDVRAEAAEFLARMSGVSGVYTIDDIIASRAGDNANELKRNTLVKYAGDVVVNITPGWSVTDDTVSGAVNAPQVAREAFFPSTVIVMGPGVKPQTIDEKIDARRIAPTVCRLLRIRSPGAASLPAVRL</sequence>
<evidence type="ECO:0000256" key="1">
    <source>
        <dbReference type="SAM" id="SignalP"/>
    </source>
</evidence>
<dbReference type="SUPFAM" id="SSF53649">
    <property type="entry name" value="Alkaline phosphatase-like"/>
    <property type="match status" value="1"/>
</dbReference>
<dbReference type="InterPro" id="IPR002591">
    <property type="entry name" value="Phosphodiest/P_Trfase"/>
</dbReference>
<accession>A0A2V1IXU7</accession>
<dbReference type="InterPro" id="IPR017850">
    <property type="entry name" value="Alkaline_phosphatase_core_sf"/>
</dbReference>
<dbReference type="EMBL" id="PUBV01000001">
    <property type="protein sequence ID" value="PWB09836.1"/>
    <property type="molecule type" value="Genomic_DNA"/>
</dbReference>
<name>A0A2V1IXU7_9BACT</name>
<dbReference type="Gene3D" id="3.30.1360.150">
    <property type="match status" value="1"/>
</dbReference>
<dbReference type="InterPro" id="IPR026263">
    <property type="entry name" value="Alkaline_phosphatase_prok"/>
</dbReference>
<dbReference type="Proteomes" id="UP000244925">
    <property type="component" value="Unassembled WGS sequence"/>
</dbReference>
<keyword evidence="3" id="KW-1185">Reference proteome</keyword>
<proteinExistence type="predicted"/>
<dbReference type="GO" id="GO:0004035">
    <property type="term" value="F:alkaline phosphatase activity"/>
    <property type="evidence" value="ECO:0007669"/>
    <property type="project" value="InterPro"/>
</dbReference>
<dbReference type="RefSeq" id="WP_107034888.1">
    <property type="nucleotide sequence ID" value="NZ_CAOLHR010000002.1"/>
</dbReference>
<feature type="chain" id="PRO_5015977936" evidence="1">
    <location>
        <begin position="29"/>
        <end position="535"/>
    </location>
</feature>
<evidence type="ECO:0000313" key="2">
    <source>
        <dbReference type="EMBL" id="PWB09836.1"/>
    </source>
</evidence>
<gene>
    <name evidence="2" type="ORF">C5O25_01100</name>
</gene>
<dbReference type="PIRSF" id="PIRSF031924">
    <property type="entry name" value="Pi-irrepressible_AP"/>
    <property type="match status" value="1"/>
</dbReference>
<dbReference type="AlphaFoldDB" id="A0A2V1IXU7"/>
<organism evidence="2 3">
    <name type="scientific">Paramuribaculum intestinale</name>
    <dbReference type="NCBI Taxonomy" id="2094151"/>
    <lineage>
        <taxon>Bacteria</taxon>
        <taxon>Pseudomonadati</taxon>
        <taxon>Bacteroidota</taxon>
        <taxon>Bacteroidia</taxon>
        <taxon>Bacteroidales</taxon>
        <taxon>Muribaculaceae</taxon>
        <taxon>Paramuribaculum</taxon>
    </lineage>
</organism>
<dbReference type="Gene3D" id="3.40.720.10">
    <property type="entry name" value="Alkaline Phosphatase, subunit A"/>
    <property type="match status" value="1"/>
</dbReference>
<reference evidence="3" key="1">
    <citation type="submission" date="2018-02" db="EMBL/GenBank/DDBJ databases">
        <authorList>
            <person name="Clavel T."/>
            <person name="Strowig T."/>
        </authorList>
    </citation>
    <scope>NUCLEOTIDE SEQUENCE [LARGE SCALE GENOMIC DNA]</scope>
    <source>
        <strain evidence="3">DSM 100764</strain>
    </source>
</reference>